<proteinExistence type="predicted"/>
<dbReference type="GeneID" id="115626398"/>
<accession>A0A6J2TM29</accession>
<gene>
    <name evidence="3" type="primary">LOC115626398</name>
</gene>
<keyword evidence="1" id="KW-0732">Signal</keyword>
<dbReference type="AlphaFoldDB" id="A0A6J2TM29"/>
<feature type="signal peptide" evidence="1">
    <location>
        <begin position="1"/>
        <end position="29"/>
    </location>
</feature>
<reference evidence="3" key="1">
    <citation type="submission" date="2025-08" db="UniProtKB">
        <authorList>
            <consortium name="RefSeq"/>
        </authorList>
    </citation>
    <scope>IDENTIFICATION</scope>
    <source>
        <strain evidence="3">11010-0011.00</strain>
        <tissue evidence="3">Whole body</tissue>
    </source>
</reference>
<sequence>MFENKFKVCRNIMILALLLDMLSVRRVASLRCDTFYGVRERRTPNSVTCTARAVEKTVEAMEDLFENVPKLHNGTYVCLKSIVIRKRNGMYLETKGCVYCEMDACSLQVQKTADKFEVDVCEICNTADCNLAGFLGSTWNIILGALLSLHLTNTCVH</sequence>
<dbReference type="RefSeq" id="XP_030377621.1">
    <property type="nucleotide sequence ID" value="XM_030521761.1"/>
</dbReference>
<dbReference type="Proteomes" id="UP000504634">
    <property type="component" value="Unplaced"/>
</dbReference>
<keyword evidence="2" id="KW-1185">Reference proteome</keyword>
<feature type="chain" id="PRO_5026998270" evidence="1">
    <location>
        <begin position="30"/>
        <end position="157"/>
    </location>
</feature>
<evidence type="ECO:0000313" key="3">
    <source>
        <dbReference type="RefSeq" id="XP_030377621.1"/>
    </source>
</evidence>
<evidence type="ECO:0000256" key="1">
    <source>
        <dbReference type="SAM" id="SignalP"/>
    </source>
</evidence>
<organism evidence="2 3">
    <name type="scientific">Drosophila lebanonensis</name>
    <name type="common">Fruit fly</name>
    <name type="synonym">Scaptodrosophila lebanonensis</name>
    <dbReference type="NCBI Taxonomy" id="7225"/>
    <lineage>
        <taxon>Eukaryota</taxon>
        <taxon>Metazoa</taxon>
        <taxon>Ecdysozoa</taxon>
        <taxon>Arthropoda</taxon>
        <taxon>Hexapoda</taxon>
        <taxon>Insecta</taxon>
        <taxon>Pterygota</taxon>
        <taxon>Neoptera</taxon>
        <taxon>Endopterygota</taxon>
        <taxon>Diptera</taxon>
        <taxon>Brachycera</taxon>
        <taxon>Muscomorpha</taxon>
        <taxon>Ephydroidea</taxon>
        <taxon>Drosophilidae</taxon>
        <taxon>Scaptodrosophila</taxon>
    </lineage>
</organism>
<protein>
    <submittedName>
        <fullName evidence="3">Uncharacterized protein LOC115626398</fullName>
    </submittedName>
</protein>
<evidence type="ECO:0000313" key="2">
    <source>
        <dbReference type="Proteomes" id="UP000504634"/>
    </source>
</evidence>
<name>A0A6J2TM29_DROLE</name>